<keyword evidence="9" id="KW-1185">Reference proteome</keyword>
<dbReference type="InterPro" id="IPR002295">
    <property type="entry name" value="N4/N6-MTase_EcoPI_Mod-like"/>
</dbReference>
<evidence type="ECO:0000313" key="8">
    <source>
        <dbReference type="EMBL" id="SEW19587.1"/>
    </source>
</evidence>
<dbReference type="GO" id="GO:0009307">
    <property type="term" value="P:DNA restriction-modification system"/>
    <property type="evidence" value="ECO:0007669"/>
    <property type="project" value="UniProtKB-KW"/>
</dbReference>
<dbReference type="PROSITE" id="PS00092">
    <property type="entry name" value="N6_MTASE"/>
    <property type="match status" value="1"/>
</dbReference>
<dbReference type="InterPro" id="IPR022221">
    <property type="entry name" value="TypeIII_RM_meth"/>
</dbReference>
<dbReference type="Pfam" id="PF12564">
    <property type="entry name" value="TypeIII_RM_meth"/>
    <property type="match status" value="1"/>
</dbReference>
<keyword evidence="2 8" id="KW-0489">Methyltransferase</keyword>
<accession>A0A662Z9C7</accession>
<feature type="domain" description="DNA methylase N-4/N-6" evidence="6">
    <location>
        <begin position="195"/>
        <end position="486"/>
    </location>
</feature>
<dbReference type="InterPro" id="IPR001091">
    <property type="entry name" value="RM_Methyltransferase"/>
</dbReference>
<evidence type="ECO:0000256" key="3">
    <source>
        <dbReference type="ARBA" id="ARBA00022679"/>
    </source>
</evidence>
<dbReference type="InterPro" id="IPR002941">
    <property type="entry name" value="DNA_methylase_N4/N6"/>
</dbReference>
<dbReference type="GO" id="GO:0003677">
    <property type="term" value="F:DNA binding"/>
    <property type="evidence" value="ECO:0007669"/>
    <property type="project" value="InterPro"/>
</dbReference>
<dbReference type="PIRSF" id="PIRSF015855">
    <property type="entry name" value="TypeIII_Mtase_mKpnI"/>
    <property type="match status" value="1"/>
</dbReference>
<dbReference type="InterPro" id="IPR002052">
    <property type="entry name" value="DNA_methylase_N6_adenine_CS"/>
</dbReference>
<keyword evidence="5" id="KW-0680">Restriction system</keyword>
<protein>
    <submittedName>
        <fullName evidence="8">Adenine-specific DNA-methyltransferase</fullName>
    </submittedName>
</protein>
<dbReference type="OrthoDB" id="9800801at2"/>
<proteinExistence type="inferred from homology"/>
<keyword evidence="3 8" id="KW-0808">Transferase</keyword>
<dbReference type="AlphaFoldDB" id="A0A662Z9C7"/>
<comment type="similarity">
    <text evidence="1">Belongs to the N(4)/N(6)-methyltransferase family.</text>
</comment>
<evidence type="ECO:0000259" key="6">
    <source>
        <dbReference type="Pfam" id="PF01555"/>
    </source>
</evidence>
<dbReference type="GO" id="GO:0032259">
    <property type="term" value="P:methylation"/>
    <property type="evidence" value="ECO:0007669"/>
    <property type="project" value="UniProtKB-KW"/>
</dbReference>
<dbReference type="SUPFAM" id="SSF53335">
    <property type="entry name" value="S-adenosyl-L-methionine-dependent methyltransferases"/>
    <property type="match status" value="1"/>
</dbReference>
<sequence>METKLQKEIINVLKAFPEYWHEDTLIKSKLIEDIRLYNKKVIEALISNELIKDTYSLELSSGLVFKVEDFVSMLRFKNYLDNNYTKYTNEIGLTSESKYLKYNSDVVLDFPHKDGVLEGGMTVEDTGKSEVYYHNTLAKEEIDTLLSPKIFTNSKKYNKDGENEVISIKDSDNLIIKGNNLIALHSLKKRYSGKVKMIYIDPPYNTRGDSFKYNDRFNHSTWLTFMKNRLEIAKDLLSEDGSIWITLDDVELHYLKVICDEIFGRKCFLNTIAWKHSDNSNNNALTFSEDHNFILVYSKRPGWRPKFLNDPQKRKHFKNPDNDPNGPWFDGNPVNNPGLRTNLQFEITTPNGNIIKHPPNGWRWSKETMDKKFETGELRFSEDETRIIRRTYLKDMEGLPPSTLWTSMETTGHTRRAKYELKKLFPDTPVTSLFSTPKPESLINHILDLTTDEGDLILDFFMGSATTQAVAHKKKRQYIGIEQMDYVGDISVSRLKKVISGEQGGVSSELKWEGGGDFIYTELYSLNKKFVDKIQNKKNFKELGNVLNEIKDSAYLNFKVDLEKMTFDNNDFQRLSLKEQKDVLIQVLEMNQLYLNYSEIEDSQYDISDSIKAFNYSFYQDQEEGDSNE</sequence>
<evidence type="ECO:0000256" key="4">
    <source>
        <dbReference type="ARBA" id="ARBA00022691"/>
    </source>
</evidence>
<reference evidence="8 9" key="1">
    <citation type="submission" date="2016-10" db="EMBL/GenBank/DDBJ databases">
        <authorList>
            <person name="Varghese N."/>
            <person name="Submissions S."/>
        </authorList>
    </citation>
    <scope>NUCLEOTIDE SEQUENCE [LARGE SCALE GENOMIC DNA]</scope>
    <source>
        <strain evidence="8 9">IBRC-M10081</strain>
    </source>
</reference>
<dbReference type="RefSeq" id="WP_091476778.1">
    <property type="nucleotide sequence ID" value="NZ_FOIT01000008.1"/>
</dbReference>
<evidence type="ECO:0000256" key="2">
    <source>
        <dbReference type="ARBA" id="ARBA00022603"/>
    </source>
</evidence>
<dbReference type="GO" id="GO:0008170">
    <property type="term" value="F:N-methyltransferase activity"/>
    <property type="evidence" value="ECO:0007669"/>
    <property type="project" value="InterPro"/>
</dbReference>
<keyword evidence="4" id="KW-0949">S-adenosyl-L-methionine</keyword>
<dbReference type="PRINTS" id="PR00508">
    <property type="entry name" value="S21N4MTFRASE"/>
</dbReference>
<name>A0A662Z9C7_9STAP</name>
<evidence type="ECO:0000313" key="9">
    <source>
        <dbReference type="Proteomes" id="UP000243605"/>
    </source>
</evidence>
<dbReference type="Gene3D" id="3.40.50.150">
    <property type="entry name" value="Vaccinia Virus protein VP39"/>
    <property type="match status" value="1"/>
</dbReference>
<evidence type="ECO:0000256" key="5">
    <source>
        <dbReference type="ARBA" id="ARBA00022747"/>
    </source>
</evidence>
<evidence type="ECO:0000259" key="7">
    <source>
        <dbReference type="Pfam" id="PF12564"/>
    </source>
</evidence>
<evidence type="ECO:0000256" key="1">
    <source>
        <dbReference type="ARBA" id="ARBA00006594"/>
    </source>
</evidence>
<organism evidence="8 9">
    <name type="scientific">Aliicoccus persicus</name>
    <dbReference type="NCBI Taxonomy" id="930138"/>
    <lineage>
        <taxon>Bacteria</taxon>
        <taxon>Bacillati</taxon>
        <taxon>Bacillota</taxon>
        <taxon>Bacilli</taxon>
        <taxon>Bacillales</taxon>
        <taxon>Staphylococcaceae</taxon>
        <taxon>Aliicoccus</taxon>
    </lineage>
</organism>
<gene>
    <name evidence="8" type="ORF">SAMN05192557_2099</name>
</gene>
<dbReference type="Proteomes" id="UP000243605">
    <property type="component" value="Unassembled WGS sequence"/>
</dbReference>
<dbReference type="EMBL" id="FOIT01000008">
    <property type="protein sequence ID" value="SEW19587.1"/>
    <property type="molecule type" value="Genomic_DNA"/>
</dbReference>
<feature type="domain" description="Type III restriction/modification enzyme methylation subunit" evidence="7">
    <location>
        <begin position="38"/>
        <end position="93"/>
    </location>
</feature>
<dbReference type="InterPro" id="IPR029063">
    <property type="entry name" value="SAM-dependent_MTases_sf"/>
</dbReference>
<dbReference type="Pfam" id="PF01555">
    <property type="entry name" value="N6_N4_Mtase"/>
    <property type="match status" value="1"/>
</dbReference>